<name>A0A2N3KSM7_9PROT</name>
<dbReference type="RefSeq" id="WP_101267328.1">
    <property type="nucleotide sequence ID" value="NZ_NWTK01000008.1"/>
</dbReference>
<evidence type="ECO:0000259" key="1">
    <source>
        <dbReference type="Pfam" id="PF05838"/>
    </source>
</evidence>
<dbReference type="AlphaFoldDB" id="A0A2N3KSM7"/>
<evidence type="ECO:0000313" key="3">
    <source>
        <dbReference type="Proteomes" id="UP000233597"/>
    </source>
</evidence>
<dbReference type="Proteomes" id="UP000233597">
    <property type="component" value="Unassembled WGS sequence"/>
</dbReference>
<dbReference type="Pfam" id="PF05838">
    <property type="entry name" value="Glyco_hydro_108"/>
    <property type="match status" value="1"/>
</dbReference>
<dbReference type="Gene3D" id="1.20.141.10">
    <property type="entry name" value="Chitosanase, subunit A, domain 1"/>
    <property type="match status" value="1"/>
</dbReference>
<organism evidence="2 3">
    <name type="scientific">Thalassospira marina</name>
    <dbReference type="NCBI Taxonomy" id="2048283"/>
    <lineage>
        <taxon>Bacteria</taxon>
        <taxon>Pseudomonadati</taxon>
        <taxon>Pseudomonadota</taxon>
        <taxon>Alphaproteobacteria</taxon>
        <taxon>Rhodospirillales</taxon>
        <taxon>Thalassospiraceae</taxon>
        <taxon>Thalassospira</taxon>
    </lineage>
</organism>
<dbReference type="EMBL" id="NWTK01000008">
    <property type="protein sequence ID" value="PKR53527.1"/>
    <property type="molecule type" value="Genomic_DNA"/>
</dbReference>
<gene>
    <name evidence="2" type="ORF">COO20_13385</name>
</gene>
<feature type="domain" description="TtsA-like Glycoside hydrolase family 108" evidence="1">
    <location>
        <begin position="45"/>
        <end position="118"/>
    </location>
</feature>
<dbReference type="InterPro" id="IPR008565">
    <property type="entry name" value="TtsA-like_GH18_dom"/>
</dbReference>
<comment type="caution">
    <text evidence="2">The sequence shown here is derived from an EMBL/GenBank/DDBJ whole genome shotgun (WGS) entry which is preliminary data.</text>
</comment>
<protein>
    <recommendedName>
        <fullName evidence="1">TtsA-like Glycoside hydrolase family 108 domain-containing protein</fullName>
    </recommendedName>
</protein>
<dbReference type="OrthoDB" id="9815229at2"/>
<accession>A0A2N3KSM7</accession>
<reference evidence="2 3" key="1">
    <citation type="submission" date="2017-09" db="EMBL/GenBank/DDBJ databases">
        <title>Biodiversity and function of Thalassospira species in the particle-attached aromatic-hydrocarbon-degrading consortia from the surface seawater of the South China Sea.</title>
        <authorList>
            <person name="Dong C."/>
            <person name="Liu R."/>
            <person name="Shao Z."/>
        </authorList>
    </citation>
    <scope>NUCLEOTIDE SEQUENCE [LARGE SCALE GENOMIC DNA]</scope>
    <source>
        <strain evidence="2 3">CSC1P2</strain>
    </source>
</reference>
<dbReference type="SUPFAM" id="SSF53955">
    <property type="entry name" value="Lysozyme-like"/>
    <property type="match status" value="1"/>
</dbReference>
<evidence type="ECO:0000313" key="2">
    <source>
        <dbReference type="EMBL" id="PKR53527.1"/>
    </source>
</evidence>
<proteinExistence type="predicted"/>
<dbReference type="InterPro" id="IPR023346">
    <property type="entry name" value="Lysozyme-like_dom_sf"/>
</dbReference>
<sequence length="233" mass="25250">MTDKATTQKSAAKETAKAAATVAGFMLGEKKYDSLFDGAVDLMIFKEGGDKLHRHPRDPGKLTKYGISSRAYPHLDIASLTREAATDIYRQDYFKKAGCDELPERLAILVFGSAINQGVSAAVTMLQQAVNDCLGDIASDDGFAAFMWPEARKEAQKALGDEKIAPLKRDGVIGPKTIEAALMISHFLPVLLVTTFARMRAWRYGNTVGSADFLKGWLDRLFDVGAAAETVGA</sequence>